<dbReference type="EMBL" id="BLBS01000057">
    <property type="protein sequence ID" value="GET93110.1"/>
    <property type="molecule type" value="Genomic_DNA"/>
</dbReference>
<accession>A0A640KTM3</accession>
<evidence type="ECO:0000313" key="2">
    <source>
        <dbReference type="Proteomes" id="UP000419144"/>
    </source>
</evidence>
<dbReference type="VEuPathDB" id="TriTrypDB:LtaPh_3604700"/>
<keyword evidence="2" id="KW-1185">Reference proteome</keyword>
<organism evidence="1 2">
    <name type="scientific">Leishmania tarentolae</name>
    <name type="common">Sauroleishmania tarentolae</name>
    <dbReference type="NCBI Taxonomy" id="5689"/>
    <lineage>
        <taxon>Eukaryota</taxon>
        <taxon>Discoba</taxon>
        <taxon>Euglenozoa</taxon>
        <taxon>Kinetoplastea</taxon>
        <taxon>Metakinetoplastina</taxon>
        <taxon>Trypanosomatida</taxon>
        <taxon>Trypanosomatidae</taxon>
        <taxon>Leishmaniinae</taxon>
        <taxon>Leishmania</taxon>
        <taxon>lizard Leishmania</taxon>
    </lineage>
</organism>
<comment type="caution">
    <text evidence="1">The sequence shown here is derived from an EMBL/GenBank/DDBJ whole genome shotgun (WGS) entry which is preliminary data.</text>
</comment>
<proteinExistence type="predicted"/>
<protein>
    <submittedName>
        <fullName evidence="1">Uncharacterized protein</fullName>
    </submittedName>
</protein>
<reference evidence="1" key="1">
    <citation type="submission" date="2019-11" db="EMBL/GenBank/DDBJ databases">
        <title>Leishmania tarentolae CDS.</title>
        <authorList>
            <person name="Goto Y."/>
            <person name="Yamagishi J."/>
        </authorList>
    </citation>
    <scope>NUCLEOTIDE SEQUENCE [LARGE SCALE GENOMIC DNA]</scope>
    <source>
        <strain evidence="1">Parrot Tar II</strain>
    </source>
</reference>
<gene>
    <name evidence="1" type="ORF">LtaPh_3604700</name>
</gene>
<evidence type="ECO:0000313" key="1">
    <source>
        <dbReference type="EMBL" id="GET93110.1"/>
    </source>
</evidence>
<dbReference type="AlphaFoldDB" id="A0A640KTM3"/>
<dbReference type="Proteomes" id="UP000419144">
    <property type="component" value="Unassembled WGS sequence"/>
</dbReference>
<sequence length="230" mass="25459">MLCGLLSIEVNAELVEIAVKLGLDLRERVGWALIRGGLIGPVRVHHQPRAVVDVEPLLAHGALRLVVALHHHVVVRLRHVRCAVTEAQHNLLIAWVASAFHADGALLTTNRGFIQVVHRHIWSIVPFLAIVLLQHEGVIGFKQVPHARRLLPVQAANTGYDIVIHRERLVHKLAHNGALAPAVRGLLELVQVVRLHRVGLVLVRRGAMRAATAHKSARCREEEEISLAKH</sequence>
<dbReference type="OrthoDB" id="10536988at2759"/>
<name>A0A640KTM3_LEITA</name>